<evidence type="ECO:0000313" key="4">
    <source>
        <dbReference type="EMBL" id="QOD59876.1"/>
    </source>
</evidence>
<feature type="binding site" evidence="2">
    <location>
        <position position="220"/>
    </location>
    <ligand>
        <name>a divalent metal cation</name>
        <dbReference type="ChEBI" id="CHEBI:60240"/>
    </ligand>
</feature>
<dbReference type="Gene3D" id="2.120.10.30">
    <property type="entry name" value="TolB, C-terminal domain"/>
    <property type="match status" value="1"/>
</dbReference>
<evidence type="ECO:0000313" key="5">
    <source>
        <dbReference type="Proteomes" id="UP000516764"/>
    </source>
</evidence>
<dbReference type="OrthoDB" id="241638at2"/>
<comment type="cofactor">
    <cofactor evidence="2">
        <name>Zn(2+)</name>
        <dbReference type="ChEBI" id="CHEBI:29105"/>
    </cofactor>
    <text evidence="2">Binds 1 divalent metal cation per subunit.</text>
</comment>
<dbReference type="PRINTS" id="PR01790">
    <property type="entry name" value="SMP30FAMILY"/>
</dbReference>
<dbReference type="KEGG" id="phal:H9I45_11010"/>
<dbReference type="InterPro" id="IPR013658">
    <property type="entry name" value="SGL"/>
</dbReference>
<dbReference type="EMBL" id="CP061813">
    <property type="protein sequence ID" value="QOD59876.1"/>
    <property type="molecule type" value="Genomic_DNA"/>
</dbReference>
<feature type="domain" description="SMP-30/Gluconolactonase/LRE-like region" evidence="3">
    <location>
        <begin position="44"/>
        <end position="277"/>
    </location>
</feature>
<name>A0A7L8AD04_9FLAO</name>
<dbReference type="InterPro" id="IPR011042">
    <property type="entry name" value="6-blade_b-propeller_TolB-like"/>
</dbReference>
<dbReference type="AlphaFoldDB" id="A0A7L8AD04"/>
<feature type="active site" description="Proton donor/acceptor" evidence="1">
    <location>
        <position position="220"/>
    </location>
</feature>
<gene>
    <name evidence="4" type="ORF">H9I45_11010</name>
</gene>
<protein>
    <submittedName>
        <fullName evidence="4">SMP-30/gluconolactonase/LRE family protein</fullName>
    </submittedName>
</protein>
<dbReference type="PANTHER" id="PTHR47572">
    <property type="entry name" value="LIPOPROTEIN-RELATED"/>
    <property type="match status" value="1"/>
</dbReference>
<dbReference type="InterPro" id="IPR051262">
    <property type="entry name" value="SMP-30/CGR1_Lactonase"/>
</dbReference>
<feature type="binding site" evidence="2">
    <location>
        <position position="130"/>
    </location>
    <ligand>
        <name>substrate</name>
    </ligand>
</feature>
<keyword evidence="5" id="KW-1185">Reference proteome</keyword>
<evidence type="ECO:0000256" key="2">
    <source>
        <dbReference type="PIRSR" id="PIRSR605511-2"/>
    </source>
</evidence>
<dbReference type="Pfam" id="PF08450">
    <property type="entry name" value="SGL"/>
    <property type="match status" value="1"/>
</dbReference>
<evidence type="ECO:0000256" key="1">
    <source>
        <dbReference type="PIRSR" id="PIRSR605511-1"/>
    </source>
</evidence>
<organism evidence="4 5">
    <name type="scientific">Polaribacter haliotis</name>
    <dbReference type="NCBI Taxonomy" id="1888915"/>
    <lineage>
        <taxon>Bacteria</taxon>
        <taxon>Pseudomonadati</taxon>
        <taxon>Bacteroidota</taxon>
        <taxon>Flavobacteriia</taxon>
        <taxon>Flavobacteriales</taxon>
        <taxon>Flavobacteriaceae</taxon>
    </lineage>
</organism>
<accession>A0A7L8AD04</accession>
<dbReference type="PANTHER" id="PTHR47572:SF5">
    <property type="entry name" value="BLR2277 PROTEIN"/>
    <property type="match status" value="1"/>
</dbReference>
<keyword evidence="2" id="KW-0862">Zinc</keyword>
<proteinExistence type="predicted"/>
<dbReference type="SUPFAM" id="SSF63829">
    <property type="entry name" value="Calcium-dependent phosphotriesterase"/>
    <property type="match status" value="1"/>
</dbReference>
<dbReference type="Proteomes" id="UP000516764">
    <property type="component" value="Chromosome"/>
</dbReference>
<dbReference type="PROSITE" id="PS51257">
    <property type="entry name" value="PROKAR_LIPOPROTEIN"/>
    <property type="match status" value="1"/>
</dbReference>
<feature type="binding site" evidence="2">
    <location>
        <position position="173"/>
    </location>
    <ligand>
        <name>a divalent metal cation</name>
        <dbReference type="ChEBI" id="CHEBI:60240"/>
    </ligand>
</feature>
<keyword evidence="2" id="KW-0479">Metal-binding</keyword>
<dbReference type="RefSeq" id="WP_088352574.1">
    <property type="nucleotide sequence ID" value="NZ_CP061813.1"/>
</dbReference>
<dbReference type="GO" id="GO:0046872">
    <property type="term" value="F:metal ion binding"/>
    <property type="evidence" value="ECO:0007669"/>
    <property type="project" value="UniProtKB-KW"/>
</dbReference>
<reference evidence="4 5" key="1">
    <citation type="journal article" date="2016" name="Int. J. Syst. Evol. Microbiol.">
        <title>Polaribacter haliotis sp. nov., isolated from the gut of abalone Haliotis discus hannai.</title>
        <authorList>
            <person name="Kim Y.O."/>
            <person name="Park I.S."/>
            <person name="Park S."/>
            <person name="Nam B.H."/>
            <person name="Park J.M."/>
            <person name="Kim D.G."/>
            <person name="Yoon J.H."/>
        </authorList>
    </citation>
    <scope>NUCLEOTIDE SEQUENCE [LARGE SCALE GENOMIC DNA]</scope>
    <source>
        <strain evidence="4 5">KCTC 52418</strain>
    </source>
</reference>
<sequence>MLKKTFLKALPLLLIGIFSSCKEEQLSNKSTDFTKASLFTSGIEGPAVDSQGNLYAVNFQKEGTIGKVDKNGNASLLIKLPKNSIGNGIRFDKNDNMFIADYVNHNILQVKKGENKVRIYASDSTMNQPNDLAIAPNGNLYASDPNWSNDTGNLWLVKDEKIILLEKDMGTTNGVEVSPNGQKLYVNESVQRNIWVYDINSDGTVTNKKLFKKFTDFGMDGMRCDIEGNLYVCRYGKGTVVMLSPEGNVLREIVLKGKNVTNIAFGGKDKKQCFVTVSDRGCFETFFAEFPGRSF</sequence>
<evidence type="ECO:0000259" key="3">
    <source>
        <dbReference type="Pfam" id="PF08450"/>
    </source>
</evidence>
<dbReference type="InterPro" id="IPR005511">
    <property type="entry name" value="SMP-30"/>
</dbReference>